<dbReference type="Proteomes" id="UP001275932">
    <property type="component" value="Unassembled WGS sequence"/>
</dbReference>
<keyword evidence="4 5" id="KW-0472">Membrane</keyword>
<proteinExistence type="predicted"/>
<dbReference type="PANTHER" id="PTHR12714">
    <property type="entry name" value="PROTEIN-S ISOPRENYLCYSTEINE O-METHYLTRANSFERASE"/>
    <property type="match status" value="1"/>
</dbReference>
<dbReference type="RefSeq" id="WP_370396721.1">
    <property type="nucleotide sequence ID" value="NZ_JALBUT010000003.1"/>
</dbReference>
<evidence type="ECO:0000256" key="1">
    <source>
        <dbReference type="ARBA" id="ARBA00004127"/>
    </source>
</evidence>
<organism evidence="6 7">
    <name type="scientific">Intestinicryptomonas porci</name>
    <dbReference type="NCBI Taxonomy" id="2926320"/>
    <lineage>
        <taxon>Bacteria</taxon>
        <taxon>Pseudomonadati</taxon>
        <taxon>Verrucomicrobiota</taxon>
        <taxon>Opitutia</taxon>
        <taxon>Opitutales</taxon>
        <taxon>Intestinicryptomonaceae</taxon>
        <taxon>Intestinicryptomonas</taxon>
    </lineage>
</organism>
<dbReference type="PANTHER" id="PTHR12714:SF11">
    <property type="entry name" value="PROTEIN C-TERMINAL S-ISOPRENYLCYSTEINE CARBOXYL O-METHYLTRANSFERASE"/>
    <property type="match status" value="1"/>
</dbReference>
<name>A0ABU4WHN6_9BACT</name>
<accession>A0ABU4WHN6</accession>
<keyword evidence="7" id="KW-1185">Reference proteome</keyword>
<feature type="transmembrane region" description="Helical" evidence="5">
    <location>
        <begin position="12"/>
        <end position="30"/>
    </location>
</feature>
<dbReference type="EMBL" id="JALBUT010000003">
    <property type="protein sequence ID" value="MDX8415273.1"/>
    <property type="molecule type" value="Genomic_DNA"/>
</dbReference>
<evidence type="ECO:0000256" key="2">
    <source>
        <dbReference type="ARBA" id="ARBA00022692"/>
    </source>
</evidence>
<feature type="transmembrane region" description="Helical" evidence="5">
    <location>
        <begin position="85"/>
        <end position="117"/>
    </location>
</feature>
<evidence type="ECO:0000313" key="6">
    <source>
        <dbReference type="EMBL" id="MDX8415273.1"/>
    </source>
</evidence>
<evidence type="ECO:0000313" key="7">
    <source>
        <dbReference type="Proteomes" id="UP001275932"/>
    </source>
</evidence>
<comment type="subcellular location">
    <subcellularLocation>
        <location evidence="1">Endomembrane system</location>
        <topology evidence="1">Multi-pass membrane protein</topology>
    </subcellularLocation>
</comment>
<keyword evidence="2 5" id="KW-0812">Transmembrane</keyword>
<reference evidence="6 7" key="1">
    <citation type="submission" date="2022-03" db="EMBL/GenBank/DDBJ databases">
        <title>Novel taxa within the pig intestine.</title>
        <authorList>
            <person name="Wylensek D."/>
            <person name="Bishof K."/>
            <person name="Afrizal A."/>
            <person name="Clavel T."/>
        </authorList>
    </citation>
    <scope>NUCLEOTIDE SEQUENCE [LARGE SCALE GENOMIC DNA]</scope>
    <source>
        <strain evidence="6 7">CLA-KB-P66</strain>
    </source>
</reference>
<keyword evidence="3 5" id="KW-1133">Transmembrane helix</keyword>
<dbReference type="InterPro" id="IPR007318">
    <property type="entry name" value="Phopholipid_MeTrfase"/>
</dbReference>
<dbReference type="Pfam" id="PF04191">
    <property type="entry name" value="PEMT"/>
    <property type="match status" value="1"/>
</dbReference>
<protein>
    <submittedName>
        <fullName evidence="6">Isoprenylcysteine carboxylmethyltransferase family protein</fullName>
    </submittedName>
</protein>
<dbReference type="Gene3D" id="1.20.120.1630">
    <property type="match status" value="1"/>
</dbReference>
<gene>
    <name evidence="6" type="ORF">MOX91_03650</name>
</gene>
<evidence type="ECO:0000256" key="5">
    <source>
        <dbReference type="SAM" id="Phobius"/>
    </source>
</evidence>
<evidence type="ECO:0000256" key="3">
    <source>
        <dbReference type="ARBA" id="ARBA00022989"/>
    </source>
</evidence>
<sequence length="203" mass="23314">MKKTLNEKIRTTISKVVGIFIIFAVLFCETKWELNPILEESLMLFACVMATIGAFGRIWCSLYIAGHKDRKLITEGPYSLCRNPLYFFSFVGAVGTCFGTETFSIPMLAAVAFILYYPSTVKGEEARLKELFGKEFDDYCKTTPRFIPNFFRKPSQPDFMEVMPKKFTKSFLDAVWFVWIIGFFELAEGLREAGVIPTLFKLY</sequence>
<comment type="caution">
    <text evidence="6">The sequence shown here is derived from an EMBL/GenBank/DDBJ whole genome shotgun (WGS) entry which is preliminary data.</text>
</comment>
<feature type="transmembrane region" description="Helical" evidence="5">
    <location>
        <begin position="42"/>
        <end position="65"/>
    </location>
</feature>
<evidence type="ECO:0000256" key="4">
    <source>
        <dbReference type="ARBA" id="ARBA00023136"/>
    </source>
</evidence>